<feature type="region of interest" description="Disordered" evidence="1">
    <location>
        <begin position="89"/>
        <end position="123"/>
    </location>
</feature>
<dbReference type="EMBL" id="SOFE01000028">
    <property type="protein sequence ID" value="TFB81929.1"/>
    <property type="molecule type" value="Genomic_DNA"/>
</dbReference>
<evidence type="ECO:0008006" key="4">
    <source>
        <dbReference type="Google" id="ProtNLM"/>
    </source>
</evidence>
<evidence type="ECO:0000256" key="1">
    <source>
        <dbReference type="SAM" id="MobiDB-lite"/>
    </source>
</evidence>
<dbReference type="AlphaFoldDB" id="A0A4R8VFL0"/>
<gene>
    <name evidence="2" type="ORF">E3O11_16005</name>
</gene>
<comment type="caution">
    <text evidence="2">The sequence shown here is derived from an EMBL/GenBank/DDBJ whole genome shotgun (WGS) entry which is preliminary data.</text>
</comment>
<feature type="non-terminal residue" evidence="2">
    <location>
        <position position="193"/>
    </location>
</feature>
<dbReference type="Proteomes" id="UP000297963">
    <property type="component" value="Unassembled WGS sequence"/>
</dbReference>
<evidence type="ECO:0000313" key="3">
    <source>
        <dbReference type="Proteomes" id="UP000297963"/>
    </source>
</evidence>
<protein>
    <recommendedName>
        <fullName evidence="4">DUF222 domain-containing protein</fullName>
    </recommendedName>
</protein>
<name>A0A4R8VFL0_9MICO</name>
<organism evidence="2 3">
    <name type="scientific">Cryobacterium levicorallinum</name>
    <dbReference type="NCBI Taxonomy" id="995038"/>
    <lineage>
        <taxon>Bacteria</taxon>
        <taxon>Bacillati</taxon>
        <taxon>Actinomycetota</taxon>
        <taxon>Actinomycetes</taxon>
        <taxon>Micrococcales</taxon>
        <taxon>Microbacteriaceae</taxon>
        <taxon>Cryobacterium</taxon>
    </lineage>
</organism>
<proteinExistence type="predicted"/>
<evidence type="ECO:0000313" key="2">
    <source>
        <dbReference type="EMBL" id="TFB81929.1"/>
    </source>
</evidence>
<accession>A0A4R8VFL0</accession>
<reference evidence="2 3" key="1">
    <citation type="submission" date="2019-03" db="EMBL/GenBank/DDBJ databases">
        <title>Genomics of glacier-inhabiting Cryobacterium strains.</title>
        <authorList>
            <person name="Liu Q."/>
            <person name="Xin Y.-H."/>
        </authorList>
    </citation>
    <scope>NUCLEOTIDE SEQUENCE [LARGE SCALE GENOMIC DNA]</scope>
    <source>
        <strain evidence="2 3">Hh34</strain>
    </source>
</reference>
<sequence length="193" mass="20106">MAPMFMENPSEVSVNPVIVAVEQAREALLAALGGVSFGLLGDDESLSMLLALEGVGRVVDGARVLSTTDVLRRSEYFDESVAKTAAAMTADQADSQHGRHAGRAEQAGARDGQVLSPCPQEPGDIRSIGEKQDGILRAVFEAAARQPGTPTMGGAAPTVLVHIHIDDLLAGRGAGWIDGINGPLSVKQVEELV</sequence>